<evidence type="ECO:0000313" key="2">
    <source>
        <dbReference type="Proteomes" id="UP000055024"/>
    </source>
</evidence>
<protein>
    <submittedName>
        <fullName evidence="1">Uncharacterized protein</fullName>
    </submittedName>
</protein>
<keyword evidence="2" id="KW-1185">Reference proteome</keyword>
<dbReference type="Proteomes" id="UP000055024">
    <property type="component" value="Unassembled WGS sequence"/>
</dbReference>
<proteinExistence type="predicted"/>
<name>A0A0V1G942_9BILA</name>
<gene>
    <name evidence="1" type="ORF">T11_4039</name>
</gene>
<dbReference type="EMBL" id="JYDP01004625">
    <property type="protein sequence ID" value="KRY94737.1"/>
    <property type="molecule type" value="Genomic_DNA"/>
</dbReference>
<evidence type="ECO:0000313" key="1">
    <source>
        <dbReference type="EMBL" id="KRY94737.1"/>
    </source>
</evidence>
<organism evidence="1 2">
    <name type="scientific">Trichinella zimbabwensis</name>
    <dbReference type="NCBI Taxonomy" id="268475"/>
    <lineage>
        <taxon>Eukaryota</taxon>
        <taxon>Metazoa</taxon>
        <taxon>Ecdysozoa</taxon>
        <taxon>Nematoda</taxon>
        <taxon>Enoplea</taxon>
        <taxon>Dorylaimia</taxon>
        <taxon>Trichinellida</taxon>
        <taxon>Trichinellidae</taxon>
        <taxon>Trichinella</taxon>
    </lineage>
</organism>
<comment type="caution">
    <text evidence="1">The sequence shown here is derived from an EMBL/GenBank/DDBJ whole genome shotgun (WGS) entry which is preliminary data.</text>
</comment>
<sequence>MVLHSFQGIAVLVIMNFKRQQRIAFWHNTIIEALPLNFQLEEEHEAANNSQKRSSSHYFLFR</sequence>
<reference evidence="1 2" key="1">
    <citation type="submission" date="2015-01" db="EMBL/GenBank/DDBJ databases">
        <title>Evolution of Trichinella species and genotypes.</title>
        <authorList>
            <person name="Korhonen P.K."/>
            <person name="Edoardo P."/>
            <person name="Giuseppe L.R."/>
            <person name="Gasser R.B."/>
        </authorList>
    </citation>
    <scope>NUCLEOTIDE SEQUENCE [LARGE SCALE GENOMIC DNA]</scope>
    <source>
        <strain evidence="1">ISS1029</strain>
    </source>
</reference>
<accession>A0A0V1G942</accession>
<dbReference type="AlphaFoldDB" id="A0A0V1G942"/>